<dbReference type="EMBL" id="JANJQO010000222">
    <property type="protein sequence ID" value="KAJ2980141.1"/>
    <property type="molecule type" value="Genomic_DNA"/>
</dbReference>
<organism evidence="1 2">
    <name type="scientific">Zarea fungicola</name>
    <dbReference type="NCBI Taxonomy" id="93591"/>
    <lineage>
        <taxon>Eukaryota</taxon>
        <taxon>Fungi</taxon>
        <taxon>Dikarya</taxon>
        <taxon>Ascomycota</taxon>
        <taxon>Pezizomycotina</taxon>
        <taxon>Sordariomycetes</taxon>
        <taxon>Hypocreomycetidae</taxon>
        <taxon>Hypocreales</taxon>
        <taxon>Cordycipitaceae</taxon>
        <taxon>Zarea</taxon>
    </lineage>
</organism>
<dbReference type="Proteomes" id="UP001143910">
    <property type="component" value="Unassembled WGS sequence"/>
</dbReference>
<evidence type="ECO:0000313" key="1">
    <source>
        <dbReference type="EMBL" id="KAJ2980141.1"/>
    </source>
</evidence>
<gene>
    <name evidence="1" type="ORF">NQ176_g2815</name>
</gene>
<reference evidence="1" key="1">
    <citation type="submission" date="2022-08" db="EMBL/GenBank/DDBJ databases">
        <title>Genome Sequence of Lecanicillium fungicola.</title>
        <authorList>
            <person name="Buettner E."/>
        </authorList>
    </citation>
    <scope>NUCLEOTIDE SEQUENCE</scope>
    <source>
        <strain evidence="1">Babe33</strain>
    </source>
</reference>
<proteinExistence type="predicted"/>
<comment type="caution">
    <text evidence="1">The sequence shown here is derived from an EMBL/GenBank/DDBJ whole genome shotgun (WGS) entry which is preliminary data.</text>
</comment>
<keyword evidence="2" id="KW-1185">Reference proteome</keyword>
<evidence type="ECO:0000313" key="2">
    <source>
        <dbReference type="Proteomes" id="UP001143910"/>
    </source>
</evidence>
<name>A0ACC1NNQ0_9HYPO</name>
<sequence>MGTKQRQRPAPYPKELPPCRGPKLRAFQHHNSPIEWLERLDEDLLEESDEGRQGYVFKVRIESQLYALKVIQSQRSSTHQFKFFNVEDIRSSWEDIVTGDEPDRLAELHLDPFYAECRAYGRINMAREKGHIKRDIAIPCFGFIYLDDRYSKVLDGYGVDLDERCLDSDSSSDSTPTPHASQPTTTRPIRGIVKHLASTDPGITYKTVDKIRKDILELNRLKVYNCDVRKNNFRDGKLVDFGSSITEPHCLITPKNDLHSRESRLGDMPMLEDVVDEAGFLVTWRRTKNLEYRRKLRSSGNSGKR</sequence>
<accession>A0ACC1NNQ0</accession>
<protein>
    <submittedName>
        <fullName evidence="1">Uncharacterized protein</fullName>
    </submittedName>
</protein>